<proteinExistence type="predicted"/>
<accession>A0A518FS85</accession>
<evidence type="ECO:0000313" key="2">
    <source>
        <dbReference type="Proteomes" id="UP000320839"/>
    </source>
</evidence>
<dbReference type="AlphaFoldDB" id="A0A518FS85"/>
<name>A0A518FS85_9PLAN</name>
<sequence length="210" mass="24173">MSIPRKGSRSLTVNDTTYRWVVSVHNNTVNLVVELDSAPGQRLLAYFECRDLYIRTETGEWRFHSQKQSIRPAHVKRLILHALNSGWKPQEKLGKPFTIRNAAQIAATIDVEAIHSRQVSPDAQEAYIKEIARDFLESSMCLSLCMDFEMYDRLLESEPQTRFPIADDNLQQLGLTFAVFLDSTKADGRPVIALQCNEFPDVIEHYWWIC</sequence>
<gene>
    <name evidence="1" type="ORF">Pan153_38770</name>
</gene>
<dbReference type="OrthoDB" id="196248at2"/>
<dbReference type="RefSeq" id="WP_145457277.1">
    <property type="nucleotide sequence ID" value="NZ_CP036317.1"/>
</dbReference>
<dbReference type="EMBL" id="CP036317">
    <property type="protein sequence ID" value="QDV19212.1"/>
    <property type="molecule type" value="Genomic_DNA"/>
</dbReference>
<evidence type="ECO:0000313" key="1">
    <source>
        <dbReference type="EMBL" id="QDV19212.1"/>
    </source>
</evidence>
<organism evidence="1 2">
    <name type="scientific">Gimesia panareensis</name>
    <dbReference type="NCBI Taxonomy" id="2527978"/>
    <lineage>
        <taxon>Bacteria</taxon>
        <taxon>Pseudomonadati</taxon>
        <taxon>Planctomycetota</taxon>
        <taxon>Planctomycetia</taxon>
        <taxon>Planctomycetales</taxon>
        <taxon>Planctomycetaceae</taxon>
        <taxon>Gimesia</taxon>
    </lineage>
</organism>
<reference evidence="1 2" key="1">
    <citation type="submission" date="2019-02" db="EMBL/GenBank/DDBJ databases">
        <title>Deep-cultivation of Planctomycetes and their phenomic and genomic characterization uncovers novel biology.</title>
        <authorList>
            <person name="Wiegand S."/>
            <person name="Jogler M."/>
            <person name="Boedeker C."/>
            <person name="Pinto D."/>
            <person name="Vollmers J."/>
            <person name="Rivas-Marin E."/>
            <person name="Kohn T."/>
            <person name="Peeters S.H."/>
            <person name="Heuer A."/>
            <person name="Rast P."/>
            <person name="Oberbeckmann S."/>
            <person name="Bunk B."/>
            <person name="Jeske O."/>
            <person name="Meyerdierks A."/>
            <person name="Storesund J.E."/>
            <person name="Kallscheuer N."/>
            <person name="Luecker S."/>
            <person name="Lage O.M."/>
            <person name="Pohl T."/>
            <person name="Merkel B.J."/>
            <person name="Hornburger P."/>
            <person name="Mueller R.-W."/>
            <person name="Bruemmer F."/>
            <person name="Labrenz M."/>
            <person name="Spormann A.M."/>
            <person name="Op den Camp H."/>
            <person name="Overmann J."/>
            <person name="Amann R."/>
            <person name="Jetten M.S.M."/>
            <person name="Mascher T."/>
            <person name="Medema M.H."/>
            <person name="Devos D.P."/>
            <person name="Kaster A.-K."/>
            <person name="Ovreas L."/>
            <person name="Rohde M."/>
            <person name="Galperin M.Y."/>
            <person name="Jogler C."/>
        </authorList>
    </citation>
    <scope>NUCLEOTIDE SEQUENCE [LARGE SCALE GENOMIC DNA]</scope>
    <source>
        <strain evidence="1 2">Pan153</strain>
    </source>
</reference>
<protein>
    <submittedName>
        <fullName evidence="1">Uncharacterized protein</fullName>
    </submittedName>
</protein>
<dbReference type="Proteomes" id="UP000320839">
    <property type="component" value="Chromosome"/>
</dbReference>